<keyword evidence="7" id="KW-1185">Reference proteome</keyword>
<dbReference type="Proteomes" id="UP000266841">
    <property type="component" value="Unassembled WGS sequence"/>
</dbReference>
<feature type="domain" description="RanBP2-type" evidence="5">
    <location>
        <begin position="129"/>
        <end position="154"/>
    </location>
</feature>
<proteinExistence type="predicted"/>
<name>K0T4S8_THAOC</name>
<protein>
    <recommendedName>
        <fullName evidence="5">RanBP2-type domain-containing protein</fullName>
    </recommendedName>
</protein>
<feature type="compositionally biased region" description="Basic residues" evidence="4">
    <location>
        <begin position="53"/>
        <end position="62"/>
    </location>
</feature>
<evidence type="ECO:0000259" key="5">
    <source>
        <dbReference type="SMART" id="SM00547"/>
    </source>
</evidence>
<feature type="non-terminal residue" evidence="6">
    <location>
        <position position="1"/>
    </location>
</feature>
<accession>K0T4S8</accession>
<reference evidence="6 7" key="1">
    <citation type="journal article" date="2012" name="Genome Biol.">
        <title>Genome and low-iron response of an oceanic diatom adapted to chronic iron limitation.</title>
        <authorList>
            <person name="Lommer M."/>
            <person name="Specht M."/>
            <person name="Roy A.S."/>
            <person name="Kraemer L."/>
            <person name="Andreson R."/>
            <person name="Gutowska M.A."/>
            <person name="Wolf J."/>
            <person name="Bergner S.V."/>
            <person name="Schilhabel M.B."/>
            <person name="Klostermeier U.C."/>
            <person name="Beiko R.G."/>
            <person name="Rosenstiel P."/>
            <person name="Hippler M."/>
            <person name="Laroche J."/>
        </authorList>
    </citation>
    <scope>NUCLEOTIDE SEQUENCE [LARGE SCALE GENOMIC DNA]</scope>
    <source>
        <strain evidence="6 7">CCMP1005</strain>
    </source>
</reference>
<dbReference type="SMART" id="SM00547">
    <property type="entry name" value="ZnF_RBZ"/>
    <property type="match status" value="1"/>
</dbReference>
<feature type="region of interest" description="Disordered" evidence="4">
    <location>
        <begin position="49"/>
        <end position="115"/>
    </location>
</feature>
<dbReference type="GO" id="GO:0008270">
    <property type="term" value="F:zinc ion binding"/>
    <property type="evidence" value="ECO:0007669"/>
    <property type="project" value="UniProtKB-KW"/>
</dbReference>
<keyword evidence="3" id="KW-0862">Zinc</keyword>
<dbReference type="AlphaFoldDB" id="K0T4S8"/>
<dbReference type="EMBL" id="AGNL01011434">
    <property type="protein sequence ID" value="EJK68391.1"/>
    <property type="molecule type" value="Genomic_DNA"/>
</dbReference>
<organism evidence="6 7">
    <name type="scientific">Thalassiosira oceanica</name>
    <name type="common">Marine diatom</name>
    <dbReference type="NCBI Taxonomy" id="159749"/>
    <lineage>
        <taxon>Eukaryota</taxon>
        <taxon>Sar</taxon>
        <taxon>Stramenopiles</taxon>
        <taxon>Ochrophyta</taxon>
        <taxon>Bacillariophyta</taxon>
        <taxon>Coscinodiscophyceae</taxon>
        <taxon>Thalassiosirophycidae</taxon>
        <taxon>Thalassiosirales</taxon>
        <taxon>Thalassiosiraceae</taxon>
        <taxon>Thalassiosira</taxon>
    </lineage>
</organism>
<dbReference type="InterPro" id="IPR001876">
    <property type="entry name" value="Znf_RanBP2"/>
</dbReference>
<evidence type="ECO:0000256" key="1">
    <source>
        <dbReference type="ARBA" id="ARBA00022723"/>
    </source>
</evidence>
<evidence type="ECO:0000313" key="6">
    <source>
        <dbReference type="EMBL" id="EJK68391.1"/>
    </source>
</evidence>
<keyword evidence="1" id="KW-0479">Metal-binding</keyword>
<evidence type="ECO:0000256" key="4">
    <source>
        <dbReference type="SAM" id="MobiDB-lite"/>
    </source>
</evidence>
<sequence>EPRDQDGPHWTTSRHPLRTPWGSTVRPQCFAEESKHIVGYRLPESVVVTTNSKTRKRRKTVATKKASSVEKPAAATKRETCAAHLMKATTRTKPAAAQEAGRHESKFVKAKKRSTSVQPSAPIEMAVDGGWRCVACSFQNTADAATKCLMCQTVRRN</sequence>
<dbReference type="Gene3D" id="4.10.1060.10">
    <property type="entry name" value="Zinc finger, RanBP2-type"/>
    <property type="match status" value="1"/>
</dbReference>
<feature type="region of interest" description="Disordered" evidence="4">
    <location>
        <begin position="1"/>
        <end position="24"/>
    </location>
</feature>
<evidence type="ECO:0000313" key="7">
    <source>
        <dbReference type="Proteomes" id="UP000266841"/>
    </source>
</evidence>
<comment type="caution">
    <text evidence="6">The sequence shown here is derived from an EMBL/GenBank/DDBJ whole genome shotgun (WGS) entry which is preliminary data.</text>
</comment>
<keyword evidence="2" id="KW-0863">Zinc-finger</keyword>
<evidence type="ECO:0000256" key="3">
    <source>
        <dbReference type="ARBA" id="ARBA00022833"/>
    </source>
</evidence>
<evidence type="ECO:0000256" key="2">
    <source>
        <dbReference type="ARBA" id="ARBA00022771"/>
    </source>
</evidence>
<gene>
    <name evidence="6" type="ORF">THAOC_10431</name>
</gene>